<protein>
    <submittedName>
        <fullName evidence="2">Uncharacterized protein</fullName>
    </submittedName>
</protein>
<comment type="caution">
    <text evidence="2">The sequence shown here is derived from an EMBL/GenBank/DDBJ whole genome shotgun (WGS) entry which is preliminary data.</text>
</comment>
<keyword evidence="1" id="KW-1133">Transmembrane helix</keyword>
<dbReference type="AlphaFoldDB" id="A0A841BGZ8"/>
<dbReference type="EMBL" id="JACHMN010000001">
    <property type="protein sequence ID" value="MBB5866905.1"/>
    <property type="molecule type" value="Genomic_DNA"/>
</dbReference>
<dbReference type="RefSeq" id="WP_184831061.1">
    <property type="nucleotide sequence ID" value="NZ_JACHMN010000001.1"/>
</dbReference>
<feature type="transmembrane region" description="Helical" evidence="1">
    <location>
        <begin position="41"/>
        <end position="61"/>
    </location>
</feature>
<evidence type="ECO:0000256" key="1">
    <source>
        <dbReference type="SAM" id="Phobius"/>
    </source>
</evidence>
<accession>A0A841BGZ8</accession>
<evidence type="ECO:0000313" key="2">
    <source>
        <dbReference type="EMBL" id="MBB5866905.1"/>
    </source>
</evidence>
<proteinExistence type="predicted"/>
<keyword evidence="1" id="KW-0812">Transmembrane</keyword>
<reference evidence="2 3" key="1">
    <citation type="submission" date="2020-08" db="EMBL/GenBank/DDBJ databases">
        <title>Sequencing the genomes of 1000 actinobacteria strains.</title>
        <authorList>
            <person name="Klenk H.-P."/>
        </authorList>
    </citation>
    <scope>NUCLEOTIDE SEQUENCE [LARGE SCALE GENOMIC DNA]</scope>
    <source>
        <strain evidence="2 3">DSM 45362</strain>
    </source>
</reference>
<dbReference type="Proteomes" id="UP000587527">
    <property type="component" value="Unassembled WGS sequence"/>
</dbReference>
<evidence type="ECO:0000313" key="3">
    <source>
        <dbReference type="Proteomes" id="UP000587527"/>
    </source>
</evidence>
<gene>
    <name evidence="2" type="ORF">F4553_000284</name>
</gene>
<organism evidence="2 3">
    <name type="scientific">Allocatelliglobosispora scoriae</name>
    <dbReference type="NCBI Taxonomy" id="643052"/>
    <lineage>
        <taxon>Bacteria</taxon>
        <taxon>Bacillati</taxon>
        <taxon>Actinomycetota</taxon>
        <taxon>Actinomycetes</taxon>
        <taxon>Micromonosporales</taxon>
        <taxon>Micromonosporaceae</taxon>
        <taxon>Allocatelliglobosispora</taxon>
    </lineage>
</organism>
<keyword evidence="3" id="KW-1185">Reference proteome</keyword>
<feature type="transmembrane region" description="Helical" evidence="1">
    <location>
        <begin position="82"/>
        <end position="105"/>
    </location>
</feature>
<sequence length="174" mass="18319">MTVRIPAHRVVAENGLPDVCAAHGNPATVRMETRIESSPPGWVWATLPLGLLVFFILRAALRRSVTAPSWGFCRDCLVTRRNRLVTGLALLVGGVASGIAIVAFAEATSRFGWLGLVCLLLVIAGYVVLRISAGEVVARASVTRDGEFVEVRHPAPAFAAQVDAAFAASSSAGV</sequence>
<feature type="transmembrane region" description="Helical" evidence="1">
    <location>
        <begin position="111"/>
        <end position="129"/>
    </location>
</feature>
<name>A0A841BGZ8_9ACTN</name>
<keyword evidence="1" id="KW-0472">Membrane</keyword>